<sequence length="78" mass="8730">MSQVSNSELGKFTSTRSPIYRLLLFILSNRSLPQLLASSVFSIGFRRLSLKFSSFVLRRFELSRMQGASKVKSNAAAV</sequence>
<comment type="caution">
    <text evidence="1">The sequence shown here is derived from an EMBL/GenBank/DDBJ whole genome shotgun (WGS) entry which is preliminary data.</text>
</comment>
<reference evidence="1 2" key="1">
    <citation type="submission" date="2022-01" db="EMBL/GenBank/DDBJ databases">
        <authorList>
            <person name="Xiong W."/>
            <person name="Schranz E."/>
        </authorList>
    </citation>
    <scope>NUCLEOTIDE SEQUENCE [LARGE SCALE GENOMIC DNA]</scope>
</reference>
<organism evidence="1 2">
    <name type="scientific">Lactuca virosa</name>
    <dbReference type="NCBI Taxonomy" id="75947"/>
    <lineage>
        <taxon>Eukaryota</taxon>
        <taxon>Viridiplantae</taxon>
        <taxon>Streptophyta</taxon>
        <taxon>Embryophyta</taxon>
        <taxon>Tracheophyta</taxon>
        <taxon>Spermatophyta</taxon>
        <taxon>Magnoliopsida</taxon>
        <taxon>eudicotyledons</taxon>
        <taxon>Gunneridae</taxon>
        <taxon>Pentapetalae</taxon>
        <taxon>asterids</taxon>
        <taxon>campanulids</taxon>
        <taxon>Asterales</taxon>
        <taxon>Asteraceae</taxon>
        <taxon>Cichorioideae</taxon>
        <taxon>Cichorieae</taxon>
        <taxon>Lactucinae</taxon>
        <taxon>Lactuca</taxon>
    </lineage>
</organism>
<gene>
    <name evidence="1" type="ORF">LVIROSA_LOCUS27506</name>
</gene>
<dbReference type="EMBL" id="CAKMRJ010005412">
    <property type="protein sequence ID" value="CAH1441445.1"/>
    <property type="molecule type" value="Genomic_DNA"/>
</dbReference>
<dbReference type="Proteomes" id="UP001157418">
    <property type="component" value="Unassembled WGS sequence"/>
</dbReference>
<dbReference type="AlphaFoldDB" id="A0AAU9NU19"/>
<accession>A0AAU9NU19</accession>
<proteinExistence type="predicted"/>
<name>A0AAU9NU19_9ASTR</name>
<evidence type="ECO:0000313" key="2">
    <source>
        <dbReference type="Proteomes" id="UP001157418"/>
    </source>
</evidence>
<evidence type="ECO:0000313" key="1">
    <source>
        <dbReference type="EMBL" id="CAH1441445.1"/>
    </source>
</evidence>
<protein>
    <submittedName>
        <fullName evidence="1">Uncharacterized protein</fullName>
    </submittedName>
</protein>
<keyword evidence="2" id="KW-1185">Reference proteome</keyword>